<dbReference type="Proteomes" id="UP000054217">
    <property type="component" value="Unassembled WGS sequence"/>
</dbReference>
<reference evidence="1 2" key="1">
    <citation type="submission" date="2014-04" db="EMBL/GenBank/DDBJ databases">
        <authorList>
            <consortium name="DOE Joint Genome Institute"/>
            <person name="Kuo A."/>
            <person name="Kohler A."/>
            <person name="Costa M.D."/>
            <person name="Nagy L.G."/>
            <person name="Floudas D."/>
            <person name="Copeland A."/>
            <person name="Barry K.W."/>
            <person name="Cichocki N."/>
            <person name="Veneault-Fourrey C."/>
            <person name="LaButti K."/>
            <person name="Lindquist E.A."/>
            <person name="Lipzen A."/>
            <person name="Lundell T."/>
            <person name="Morin E."/>
            <person name="Murat C."/>
            <person name="Sun H."/>
            <person name="Tunlid A."/>
            <person name="Henrissat B."/>
            <person name="Grigoriev I.V."/>
            <person name="Hibbett D.S."/>
            <person name="Martin F."/>
            <person name="Nordberg H.P."/>
            <person name="Cantor M.N."/>
            <person name="Hua S.X."/>
        </authorList>
    </citation>
    <scope>NUCLEOTIDE SEQUENCE [LARGE SCALE GENOMIC DNA]</scope>
    <source>
        <strain evidence="1 2">Marx 270</strain>
    </source>
</reference>
<dbReference type="EMBL" id="KN832043">
    <property type="protein sequence ID" value="KIN96621.1"/>
    <property type="molecule type" value="Genomic_DNA"/>
</dbReference>
<gene>
    <name evidence="1" type="ORF">M404DRAFT_240848</name>
</gene>
<sequence>MQGSLSVIGNNLFRCLHHSFLPYKLITDPPTCTVYTSDLFPQPMAILPELKMTWDFLDRFGLVRLVKRTSCVLHALSKRDRFSMLLTISLSPTGLLSSCARMTTIQRATRSGPRVQMVDFLRTRGIVHHFQQDRKI</sequence>
<keyword evidence="2" id="KW-1185">Reference proteome</keyword>
<organism evidence="1 2">
    <name type="scientific">Pisolithus tinctorius Marx 270</name>
    <dbReference type="NCBI Taxonomy" id="870435"/>
    <lineage>
        <taxon>Eukaryota</taxon>
        <taxon>Fungi</taxon>
        <taxon>Dikarya</taxon>
        <taxon>Basidiomycota</taxon>
        <taxon>Agaricomycotina</taxon>
        <taxon>Agaricomycetes</taxon>
        <taxon>Agaricomycetidae</taxon>
        <taxon>Boletales</taxon>
        <taxon>Sclerodermatineae</taxon>
        <taxon>Pisolithaceae</taxon>
        <taxon>Pisolithus</taxon>
    </lineage>
</organism>
<dbReference type="InParanoid" id="A0A0C3JG67"/>
<evidence type="ECO:0000313" key="1">
    <source>
        <dbReference type="EMBL" id="KIN96621.1"/>
    </source>
</evidence>
<accession>A0A0C3JG67</accession>
<evidence type="ECO:0000313" key="2">
    <source>
        <dbReference type="Proteomes" id="UP000054217"/>
    </source>
</evidence>
<dbReference type="HOGENOM" id="CLU_1876257_0_0_1"/>
<protein>
    <submittedName>
        <fullName evidence="1">Uncharacterized protein</fullName>
    </submittedName>
</protein>
<proteinExistence type="predicted"/>
<name>A0A0C3JG67_PISTI</name>
<reference evidence="2" key="2">
    <citation type="submission" date="2015-01" db="EMBL/GenBank/DDBJ databases">
        <title>Evolutionary Origins and Diversification of the Mycorrhizal Mutualists.</title>
        <authorList>
            <consortium name="DOE Joint Genome Institute"/>
            <consortium name="Mycorrhizal Genomics Consortium"/>
            <person name="Kohler A."/>
            <person name="Kuo A."/>
            <person name="Nagy L.G."/>
            <person name="Floudas D."/>
            <person name="Copeland A."/>
            <person name="Barry K.W."/>
            <person name="Cichocki N."/>
            <person name="Veneault-Fourrey C."/>
            <person name="LaButti K."/>
            <person name="Lindquist E.A."/>
            <person name="Lipzen A."/>
            <person name="Lundell T."/>
            <person name="Morin E."/>
            <person name="Murat C."/>
            <person name="Riley R."/>
            <person name="Ohm R."/>
            <person name="Sun H."/>
            <person name="Tunlid A."/>
            <person name="Henrissat B."/>
            <person name="Grigoriev I.V."/>
            <person name="Hibbett D.S."/>
            <person name="Martin F."/>
        </authorList>
    </citation>
    <scope>NUCLEOTIDE SEQUENCE [LARGE SCALE GENOMIC DNA]</scope>
    <source>
        <strain evidence="2">Marx 270</strain>
    </source>
</reference>
<dbReference type="AlphaFoldDB" id="A0A0C3JG67"/>